<dbReference type="InterPro" id="IPR045183">
    <property type="entry name" value="Ebi-like"/>
</dbReference>
<gene>
    <name evidence="6" type="ORF">HYQ45_017930</name>
</gene>
<name>A0A8I2Z1E7_VERLO</name>
<dbReference type="GO" id="GO:0034967">
    <property type="term" value="C:Set3 complex"/>
    <property type="evidence" value="ECO:0007669"/>
    <property type="project" value="TreeGrafter"/>
</dbReference>
<keyword evidence="2 5" id="KW-0853">WD repeat</keyword>
<dbReference type="Pfam" id="PF08513">
    <property type="entry name" value="LisH"/>
    <property type="match status" value="1"/>
</dbReference>
<dbReference type="Pfam" id="PF00400">
    <property type="entry name" value="WD40"/>
    <property type="match status" value="1"/>
</dbReference>
<comment type="caution">
    <text evidence="6">The sequence shown here is derived from an EMBL/GenBank/DDBJ whole genome shotgun (WGS) entry which is preliminary data.</text>
</comment>
<evidence type="ECO:0000313" key="7">
    <source>
        <dbReference type="Proteomes" id="UP000689129"/>
    </source>
</evidence>
<dbReference type="AlphaFoldDB" id="A0A8I2Z1E7"/>
<evidence type="ECO:0000256" key="4">
    <source>
        <dbReference type="ARBA" id="ARBA00023242"/>
    </source>
</evidence>
<feature type="repeat" description="WD" evidence="5">
    <location>
        <begin position="208"/>
        <end position="258"/>
    </location>
</feature>
<dbReference type="PROSITE" id="PS50082">
    <property type="entry name" value="WD_REPEATS_2"/>
    <property type="match status" value="1"/>
</dbReference>
<dbReference type="EMBL" id="JAEMWZ010000647">
    <property type="protein sequence ID" value="KAG7109177.1"/>
    <property type="molecule type" value="Genomic_DNA"/>
</dbReference>
<dbReference type="InterPro" id="IPR001680">
    <property type="entry name" value="WD40_rpt"/>
</dbReference>
<keyword evidence="3" id="KW-0677">Repeat</keyword>
<dbReference type="SMART" id="SM00667">
    <property type="entry name" value="LisH"/>
    <property type="match status" value="1"/>
</dbReference>
<dbReference type="PROSITE" id="PS50896">
    <property type="entry name" value="LISH"/>
    <property type="match status" value="1"/>
</dbReference>
<proteinExistence type="predicted"/>
<evidence type="ECO:0000313" key="6">
    <source>
        <dbReference type="EMBL" id="KAG7109177.1"/>
    </source>
</evidence>
<reference evidence="6" key="1">
    <citation type="journal article" date="2021" name="Mol. Plant Pathol.">
        <title>A 20-kb lineage-specific genomic region tames virulence in pathogenic amphidiploid Verticillium longisporum.</title>
        <authorList>
            <person name="Harting R."/>
            <person name="Starke J."/>
            <person name="Kusch H."/>
            <person name="Poggeler S."/>
            <person name="Maurus I."/>
            <person name="Schluter R."/>
            <person name="Landesfeind M."/>
            <person name="Bulla I."/>
            <person name="Nowrousian M."/>
            <person name="de Jonge R."/>
            <person name="Stahlhut G."/>
            <person name="Hoff K.J."/>
            <person name="Asshauer K.P."/>
            <person name="Thurmer A."/>
            <person name="Stanke M."/>
            <person name="Daniel R."/>
            <person name="Morgenstern B."/>
            <person name="Thomma B.P.H.J."/>
            <person name="Kronstad J.W."/>
            <person name="Braus-Stromeyer S.A."/>
            <person name="Braus G.H."/>
        </authorList>
    </citation>
    <scope>NUCLEOTIDE SEQUENCE</scope>
    <source>
        <strain evidence="6">Vl32</strain>
    </source>
</reference>
<dbReference type="OrthoDB" id="1367865at2759"/>
<accession>A0A8I2Z1E7</accession>
<comment type="subcellular location">
    <subcellularLocation>
        <location evidence="1">Nucleus</location>
    </subcellularLocation>
</comment>
<organism evidence="6 7">
    <name type="scientific">Verticillium longisporum</name>
    <name type="common">Verticillium dahliae var. longisporum</name>
    <dbReference type="NCBI Taxonomy" id="100787"/>
    <lineage>
        <taxon>Eukaryota</taxon>
        <taxon>Fungi</taxon>
        <taxon>Dikarya</taxon>
        <taxon>Ascomycota</taxon>
        <taxon>Pezizomycotina</taxon>
        <taxon>Sordariomycetes</taxon>
        <taxon>Hypocreomycetidae</taxon>
        <taxon>Glomerellales</taxon>
        <taxon>Plectosphaerellaceae</taxon>
        <taxon>Verticillium</taxon>
    </lineage>
</organism>
<dbReference type="Proteomes" id="UP000689129">
    <property type="component" value="Unassembled WGS sequence"/>
</dbReference>
<dbReference type="GO" id="GO:0003714">
    <property type="term" value="F:transcription corepressor activity"/>
    <property type="evidence" value="ECO:0007669"/>
    <property type="project" value="InterPro"/>
</dbReference>
<evidence type="ECO:0000256" key="3">
    <source>
        <dbReference type="ARBA" id="ARBA00022737"/>
    </source>
</evidence>
<dbReference type="PANTHER" id="PTHR22846">
    <property type="entry name" value="WD40 REPEAT PROTEIN"/>
    <property type="match status" value="1"/>
</dbReference>
<keyword evidence="4" id="KW-0539">Nucleus</keyword>
<evidence type="ECO:0000256" key="1">
    <source>
        <dbReference type="ARBA" id="ARBA00004123"/>
    </source>
</evidence>
<protein>
    <submittedName>
        <fullName evidence="6">F-box-like/WD repeat-containing protein TBL1XR1 like</fullName>
    </submittedName>
</protein>
<dbReference type="GO" id="GO:0006357">
    <property type="term" value="P:regulation of transcription by RNA polymerase II"/>
    <property type="evidence" value="ECO:0007669"/>
    <property type="project" value="TreeGrafter"/>
</dbReference>
<evidence type="ECO:0000256" key="2">
    <source>
        <dbReference type="ARBA" id="ARBA00022574"/>
    </source>
</evidence>
<evidence type="ECO:0000256" key="5">
    <source>
        <dbReference type="PROSITE-ProRule" id="PRU00221"/>
    </source>
</evidence>
<dbReference type="PANTHER" id="PTHR22846:SF2">
    <property type="entry name" value="F-BOX-LIKE_WD REPEAT-CONTAINING PROTEIN EBI"/>
    <property type="match status" value="1"/>
</dbReference>
<sequence>MKEYLDSDRVNYLVWRYLLEGNYRETAAKFQKEWHAEPHLSQIAWNSVGSAIAVAIDHEGKTSVQVRGTDGSQLGKFDVTESPVIKLRWNPTDTALLGIAPENGGALISVFQPLTSTTLTYFLPDHDIDNWPLDAAWTSEATILLCGGQVLVSLRCTDTAIVVDKKIETQPDDNFSQVQFDTRSNLAATASASGVLDLWNEAGERHAISAHSGAITALQWQPVPKDAHVPDDERLIASGGDDCAILIWNARKPDQKAKCFLTMDSPIVRLAFTPDGAFIAGATAGRILIWKVGDTAIPRASWSRTPHLGWLSPKTTTESEDEDEHCLGWDCDGRRLAYGANSRLAVINFRR</sequence>
<dbReference type="SMART" id="SM00320">
    <property type="entry name" value="WD40"/>
    <property type="match status" value="3"/>
</dbReference>
<dbReference type="InterPro" id="IPR006594">
    <property type="entry name" value="LisH"/>
</dbReference>